<gene>
    <name evidence="3" type="primary">Sapcd1</name>
</gene>
<dbReference type="Proteomes" id="UP000886700">
    <property type="component" value="Unplaced"/>
</dbReference>
<evidence type="ECO:0000313" key="2">
    <source>
        <dbReference type="Proteomes" id="UP000886700"/>
    </source>
</evidence>
<dbReference type="RefSeq" id="XP_040588193.1">
    <property type="nucleotide sequence ID" value="XM_040732259.1"/>
</dbReference>
<proteinExistence type="predicted"/>
<sequence length="186" mass="19791">MGSPGHGGPPLVQAPYTVLLLPLGTSRQDPGAQSFFLWPAADDAGSGEGTRCSVAGPGAAGAGPSLVCRPSKTDTATTAASGRPWPGFPHELGLRGRLPTANPDPKGERLFAKSHSDGECVVLMWRLQRRGGVHRVSFPVPTGRAGSRRARRDARVENVWQLRASRRECRAWPCRAGSRCRSGSLF</sequence>
<protein>
    <submittedName>
        <fullName evidence="3">Suppressor APC domain-containing protein 1 isoform X1</fullName>
    </submittedName>
</protein>
<evidence type="ECO:0000256" key="1">
    <source>
        <dbReference type="SAM" id="MobiDB-lite"/>
    </source>
</evidence>
<name>A0ABM2WIC6_MESAU</name>
<dbReference type="GeneID" id="101839440"/>
<accession>A0ABM2WIC6</accession>
<keyword evidence="2" id="KW-1185">Reference proteome</keyword>
<feature type="region of interest" description="Disordered" evidence="1">
    <location>
        <begin position="72"/>
        <end position="91"/>
    </location>
</feature>
<evidence type="ECO:0000313" key="3">
    <source>
        <dbReference type="RefSeq" id="XP_040588193.1"/>
    </source>
</evidence>
<reference evidence="3" key="1">
    <citation type="submission" date="2025-08" db="UniProtKB">
        <authorList>
            <consortium name="RefSeq"/>
        </authorList>
    </citation>
    <scope>IDENTIFICATION</scope>
    <source>
        <tissue evidence="3">Liver</tissue>
    </source>
</reference>
<organism evidence="2 3">
    <name type="scientific">Mesocricetus auratus</name>
    <name type="common">Golden hamster</name>
    <dbReference type="NCBI Taxonomy" id="10036"/>
    <lineage>
        <taxon>Eukaryota</taxon>
        <taxon>Metazoa</taxon>
        <taxon>Chordata</taxon>
        <taxon>Craniata</taxon>
        <taxon>Vertebrata</taxon>
        <taxon>Euteleostomi</taxon>
        <taxon>Mammalia</taxon>
        <taxon>Eutheria</taxon>
        <taxon>Euarchontoglires</taxon>
        <taxon>Glires</taxon>
        <taxon>Rodentia</taxon>
        <taxon>Myomorpha</taxon>
        <taxon>Muroidea</taxon>
        <taxon>Cricetidae</taxon>
        <taxon>Cricetinae</taxon>
        <taxon>Mesocricetus</taxon>
    </lineage>
</organism>